<sequence>MTTTSRQPRGVRIGGQFAPTAHAEPSLTSLAPVDTRPNVGNAPLNKRELMGPGTLNDRNPAWTPTAIKKFLGEPDKLVRNPVYRNAPQMRMFLTERVEEIEATDEWKTWEDGYLRRSAANGRKKPEEEKTAPKVELGHGRNGFYPVLRR</sequence>
<feature type="compositionally biased region" description="Basic and acidic residues" evidence="1">
    <location>
        <begin position="123"/>
        <end position="138"/>
    </location>
</feature>
<name>A0ABV5UR07_9MICC</name>
<evidence type="ECO:0000313" key="2">
    <source>
        <dbReference type="EMBL" id="MFB9714279.1"/>
    </source>
</evidence>
<dbReference type="EMBL" id="JBHMBH010000019">
    <property type="protein sequence ID" value="MFB9714279.1"/>
    <property type="molecule type" value="Genomic_DNA"/>
</dbReference>
<dbReference type="RefSeq" id="WP_345044232.1">
    <property type="nucleotide sequence ID" value="NZ_BAABED010000001.1"/>
</dbReference>
<feature type="region of interest" description="Disordered" evidence="1">
    <location>
        <begin position="116"/>
        <end position="149"/>
    </location>
</feature>
<protein>
    <submittedName>
        <fullName evidence="2">Uncharacterized protein</fullName>
    </submittedName>
</protein>
<gene>
    <name evidence="2" type="ORF">ACFFPI_09110</name>
</gene>
<feature type="region of interest" description="Disordered" evidence="1">
    <location>
        <begin position="1"/>
        <end position="61"/>
    </location>
</feature>
<comment type="caution">
    <text evidence="2">The sequence shown here is derived from an EMBL/GenBank/DDBJ whole genome shotgun (WGS) entry which is preliminary data.</text>
</comment>
<evidence type="ECO:0000313" key="3">
    <source>
        <dbReference type="Proteomes" id="UP001589536"/>
    </source>
</evidence>
<keyword evidence="3" id="KW-1185">Reference proteome</keyword>
<evidence type="ECO:0000256" key="1">
    <source>
        <dbReference type="SAM" id="MobiDB-lite"/>
    </source>
</evidence>
<organism evidence="2 3">
    <name type="scientific">Arthrobacter methylotrophus</name>
    <dbReference type="NCBI Taxonomy" id="121291"/>
    <lineage>
        <taxon>Bacteria</taxon>
        <taxon>Bacillati</taxon>
        <taxon>Actinomycetota</taxon>
        <taxon>Actinomycetes</taxon>
        <taxon>Micrococcales</taxon>
        <taxon>Micrococcaceae</taxon>
        <taxon>Arthrobacter</taxon>
    </lineage>
</organism>
<dbReference type="Proteomes" id="UP001589536">
    <property type="component" value="Unassembled WGS sequence"/>
</dbReference>
<reference evidence="2 3" key="1">
    <citation type="submission" date="2024-09" db="EMBL/GenBank/DDBJ databases">
        <authorList>
            <person name="Sun Q."/>
            <person name="Mori K."/>
        </authorList>
    </citation>
    <scope>NUCLEOTIDE SEQUENCE [LARGE SCALE GENOMIC DNA]</scope>
    <source>
        <strain evidence="2 3">JCM 13519</strain>
    </source>
</reference>
<accession>A0ABV5UR07</accession>
<proteinExistence type="predicted"/>